<name>A0AAW5EZ20_CLOSY</name>
<dbReference type="InterPro" id="IPR037522">
    <property type="entry name" value="HD_GYP_dom"/>
</dbReference>
<protein>
    <recommendedName>
        <fullName evidence="1">Stage 0 sporulation protein A homolog</fullName>
    </recommendedName>
</protein>
<dbReference type="GO" id="GO:0000160">
    <property type="term" value="P:phosphorelay signal transduction system"/>
    <property type="evidence" value="ECO:0007669"/>
    <property type="project" value="InterPro"/>
</dbReference>
<dbReference type="InterPro" id="IPR001789">
    <property type="entry name" value="Sig_transdc_resp-reg_receiver"/>
</dbReference>
<dbReference type="AlphaFoldDB" id="A0AAW5EZ20"/>
<gene>
    <name evidence="6" type="ORF">K5I21_05450</name>
</gene>
<feature type="domain" description="HD-GYP" evidence="5">
    <location>
        <begin position="151"/>
        <end position="359"/>
    </location>
</feature>
<evidence type="ECO:0000313" key="6">
    <source>
        <dbReference type="EMBL" id="MCK0085321.1"/>
    </source>
</evidence>
<feature type="modified residue" description="4-aspartylphosphate" evidence="3">
    <location>
        <position position="57"/>
    </location>
</feature>
<dbReference type="RefSeq" id="WP_055177257.1">
    <property type="nucleotide sequence ID" value="NZ_CABHNX010000179.1"/>
</dbReference>
<evidence type="ECO:0000256" key="2">
    <source>
        <dbReference type="ARBA" id="ARBA00024867"/>
    </source>
</evidence>
<dbReference type="Gene3D" id="1.10.3210.10">
    <property type="entry name" value="Hypothetical protein af1432"/>
    <property type="match status" value="1"/>
</dbReference>
<dbReference type="Proteomes" id="UP001203136">
    <property type="component" value="Unassembled WGS sequence"/>
</dbReference>
<dbReference type="SUPFAM" id="SSF52172">
    <property type="entry name" value="CheY-like"/>
    <property type="match status" value="1"/>
</dbReference>
<dbReference type="InterPro" id="IPR011006">
    <property type="entry name" value="CheY-like_superfamily"/>
</dbReference>
<dbReference type="Gene3D" id="3.40.50.2300">
    <property type="match status" value="1"/>
</dbReference>
<sequence length="364" mass="41509">MEDLRKVILIVDDIELNRAILKELFFQSYCVAEAENGLQALEAIKKYGDRIAIILLDIVMPELDGFGVLRELKRHHNNEKYPVFLITAEDSDEIINKGYDMGVDDVINKPFNPSIIRRRVKNTIELYERRLRMESIIEGQTRKIKEQSEKLRETSLAMVDTLSTVIEFRDCESGGHVKRIRTATKILMQALGEADPTYRFPAATIEEISVASAMHDVGKIAIPDYILNKPGKLTAEEFEIMKLHTVRGCEILENVEILKNSDSFVYYHDICRWHHEKWDGHGYPDGLKGDEIPIWAQVVALADCYDALVSERIYKPAYSHEKALEMIQAGECGQFNPALLRAFAKVADILKLQEGDRIQSGSLK</sequence>
<dbReference type="Pfam" id="PF13487">
    <property type="entry name" value="HD_5"/>
    <property type="match status" value="1"/>
</dbReference>
<dbReference type="SMART" id="SM00448">
    <property type="entry name" value="REC"/>
    <property type="match status" value="1"/>
</dbReference>
<evidence type="ECO:0000256" key="1">
    <source>
        <dbReference type="ARBA" id="ARBA00018672"/>
    </source>
</evidence>
<dbReference type="PROSITE" id="PS51832">
    <property type="entry name" value="HD_GYP"/>
    <property type="match status" value="1"/>
</dbReference>
<feature type="domain" description="Response regulatory" evidence="4">
    <location>
        <begin position="7"/>
        <end position="124"/>
    </location>
</feature>
<keyword evidence="3" id="KW-0597">Phosphoprotein</keyword>
<dbReference type="EMBL" id="JAINVB010000001">
    <property type="protein sequence ID" value="MCK0085321.1"/>
    <property type="molecule type" value="Genomic_DNA"/>
</dbReference>
<reference evidence="6" key="1">
    <citation type="journal article" date="2022" name="Cell Host Microbe">
        <title>Colonization of the live biotherapeutic product VE303 and modulation of the microbiota and metabolites in healthy volunteers.</title>
        <authorList>
            <person name="Dsouza M."/>
            <person name="Menon R."/>
            <person name="Crossette E."/>
            <person name="Bhattarai S.K."/>
            <person name="Schneider J."/>
            <person name="Kim Y.G."/>
            <person name="Reddy S."/>
            <person name="Caballero S."/>
            <person name="Felix C."/>
            <person name="Cornacchione L."/>
            <person name="Hendrickson J."/>
            <person name="Watson A.R."/>
            <person name="Minot S.S."/>
            <person name="Greenfield N."/>
            <person name="Schopf L."/>
            <person name="Szabady R."/>
            <person name="Patarroyo J."/>
            <person name="Smith W."/>
            <person name="Harrison P."/>
            <person name="Kuijper E.J."/>
            <person name="Kelly C.P."/>
            <person name="Olle B."/>
            <person name="Bobilev D."/>
            <person name="Silber J.L."/>
            <person name="Bucci V."/>
            <person name="Roberts B."/>
            <person name="Faith J."/>
            <person name="Norman J.M."/>
        </authorList>
    </citation>
    <scope>NUCLEOTIDE SEQUENCE</scope>
    <source>
        <strain evidence="6">VE303-04</strain>
    </source>
</reference>
<evidence type="ECO:0000256" key="3">
    <source>
        <dbReference type="PROSITE-ProRule" id="PRU00169"/>
    </source>
</evidence>
<evidence type="ECO:0000259" key="5">
    <source>
        <dbReference type="PROSITE" id="PS51832"/>
    </source>
</evidence>
<comment type="function">
    <text evidence="2">May play the central regulatory role in sporulation. It may be an element of the effector pathway responsible for the activation of sporulation genes in response to nutritional stress. Spo0A may act in concert with spo0H (a sigma factor) to control the expression of some genes that are critical to the sporulation process.</text>
</comment>
<comment type="caution">
    <text evidence="6">The sequence shown here is derived from an EMBL/GenBank/DDBJ whole genome shotgun (WGS) entry which is preliminary data.</text>
</comment>
<evidence type="ECO:0000259" key="4">
    <source>
        <dbReference type="PROSITE" id="PS50110"/>
    </source>
</evidence>
<dbReference type="PROSITE" id="PS50110">
    <property type="entry name" value="RESPONSE_REGULATORY"/>
    <property type="match status" value="1"/>
</dbReference>
<dbReference type="Pfam" id="PF00072">
    <property type="entry name" value="Response_reg"/>
    <property type="match status" value="1"/>
</dbReference>
<dbReference type="InterPro" id="IPR003607">
    <property type="entry name" value="HD/PDEase_dom"/>
</dbReference>
<organism evidence="6 7">
    <name type="scientific">Clostridium symbiosum</name>
    <name type="common">Bacteroides symbiosus</name>
    <dbReference type="NCBI Taxonomy" id="1512"/>
    <lineage>
        <taxon>Bacteria</taxon>
        <taxon>Bacillati</taxon>
        <taxon>Bacillota</taxon>
        <taxon>Clostridia</taxon>
        <taxon>Lachnospirales</taxon>
        <taxon>Lachnospiraceae</taxon>
        <taxon>Otoolea</taxon>
    </lineage>
</organism>
<proteinExistence type="predicted"/>
<evidence type="ECO:0000313" key="7">
    <source>
        <dbReference type="Proteomes" id="UP001203136"/>
    </source>
</evidence>
<dbReference type="InterPro" id="IPR052020">
    <property type="entry name" value="Cyclic_di-GMP/3'3'-cGAMP_PDE"/>
</dbReference>
<dbReference type="SUPFAM" id="SSF109604">
    <property type="entry name" value="HD-domain/PDEase-like"/>
    <property type="match status" value="1"/>
</dbReference>
<accession>A0AAW5EZ20</accession>
<dbReference type="CDD" id="cd00077">
    <property type="entry name" value="HDc"/>
    <property type="match status" value="1"/>
</dbReference>
<dbReference type="PANTHER" id="PTHR45228">
    <property type="entry name" value="CYCLIC DI-GMP PHOSPHODIESTERASE TM_0186-RELATED"/>
    <property type="match status" value="1"/>
</dbReference>